<accession>A0A1I2D031</accession>
<dbReference type="InterPro" id="IPR052162">
    <property type="entry name" value="Sensor_kinase/Photoreceptor"/>
</dbReference>
<dbReference type="PANTHER" id="PTHR43304">
    <property type="entry name" value="PHYTOCHROME-LIKE PROTEIN CPH1"/>
    <property type="match status" value="1"/>
</dbReference>
<dbReference type="SUPFAM" id="SSF47384">
    <property type="entry name" value="Homodimeric domain of signal transducing histidine kinase"/>
    <property type="match status" value="1"/>
</dbReference>
<dbReference type="OrthoDB" id="9124519at2"/>
<dbReference type="RefSeq" id="WP_091540794.1">
    <property type="nucleotide sequence ID" value="NZ_FONY01000006.1"/>
</dbReference>
<dbReference type="CDD" id="cd00082">
    <property type="entry name" value="HisKA"/>
    <property type="match status" value="1"/>
</dbReference>
<dbReference type="SMART" id="SM00091">
    <property type="entry name" value="PAS"/>
    <property type="match status" value="5"/>
</dbReference>
<reference evidence="7 8" key="1">
    <citation type="submission" date="2016-10" db="EMBL/GenBank/DDBJ databases">
        <authorList>
            <person name="de Groot N.N."/>
        </authorList>
    </citation>
    <scope>NUCLEOTIDE SEQUENCE [LARGE SCALE GENOMIC DNA]</scope>
    <source>
        <strain>GEY</strain>
        <strain evidence="8">DSM 9560</strain>
    </source>
</reference>
<dbReference type="STRING" id="1003.SAMN04488541_10062"/>
<proteinExistence type="predicted"/>
<evidence type="ECO:0000313" key="7">
    <source>
        <dbReference type="EMBL" id="SFE73864.1"/>
    </source>
</evidence>
<dbReference type="InterPro" id="IPR013656">
    <property type="entry name" value="PAS_4"/>
</dbReference>
<feature type="domain" description="PAC" evidence="6">
    <location>
        <begin position="479"/>
        <end position="531"/>
    </location>
</feature>
<dbReference type="InterPro" id="IPR000014">
    <property type="entry name" value="PAS"/>
</dbReference>
<dbReference type="EMBL" id="FONY01000006">
    <property type="protein sequence ID" value="SFE73864.1"/>
    <property type="molecule type" value="Genomic_DNA"/>
</dbReference>
<dbReference type="SMART" id="SM00086">
    <property type="entry name" value="PAC"/>
    <property type="match status" value="3"/>
</dbReference>
<evidence type="ECO:0000256" key="5">
    <source>
        <dbReference type="ARBA" id="ARBA00022777"/>
    </source>
</evidence>
<evidence type="ECO:0000256" key="3">
    <source>
        <dbReference type="ARBA" id="ARBA00022553"/>
    </source>
</evidence>
<keyword evidence="4" id="KW-0808">Transferase</keyword>
<keyword evidence="8" id="KW-1185">Reference proteome</keyword>
<feature type="domain" description="PAC" evidence="6">
    <location>
        <begin position="352"/>
        <end position="404"/>
    </location>
</feature>
<evidence type="ECO:0000259" key="6">
    <source>
        <dbReference type="PROSITE" id="PS50113"/>
    </source>
</evidence>
<dbReference type="EC" id="2.7.13.3" evidence="2"/>
<dbReference type="Pfam" id="PF08448">
    <property type="entry name" value="PAS_4"/>
    <property type="match status" value="2"/>
</dbReference>
<dbReference type="Gene3D" id="1.10.287.130">
    <property type="match status" value="1"/>
</dbReference>
<dbReference type="InterPro" id="IPR000700">
    <property type="entry name" value="PAS-assoc_C"/>
</dbReference>
<protein>
    <recommendedName>
        <fullName evidence="2">histidine kinase</fullName>
        <ecNumber evidence="2">2.7.13.3</ecNumber>
    </recommendedName>
</protein>
<dbReference type="InterPro" id="IPR001610">
    <property type="entry name" value="PAC"/>
</dbReference>
<name>A0A1I2D031_9BACT</name>
<dbReference type="InterPro" id="IPR036097">
    <property type="entry name" value="HisK_dim/P_sf"/>
</dbReference>
<evidence type="ECO:0000256" key="2">
    <source>
        <dbReference type="ARBA" id="ARBA00012438"/>
    </source>
</evidence>
<organism evidence="7 8">
    <name type="scientific">Thermoflexibacter ruber</name>
    <dbReference type="NCBI Taxonomy" id="1003"/>
    <lineage>
        <taxon>Bacteria</taxon>
        <taxon>Pseudomonadati</taxon>
        <taxon>Bacteroidota</taxon>
        <taxon>Cytophagia</taxon>
        <taxon>Cytophagales</taxon>
        <taxon>Thermoflexibacteraceae</taxon>
        <taxon>Thermoflexibacter</taxon>
    </lineage>
</organism>
<comment type="catalytic activity">
    <reaction evidence="1">
        <text>ATP + protein L-histidine = ADP + protein N-phospho-L-histidine.</text>
        <dbReference type="EC" id="2.7.13.3"/>
    </reaction>
</comment>
<evidence type="ECO:0000256" key="1">
    <source>
        <dbReference type="ARBA" id="ARBA00000085"/>
    </source>
</evidence>
<keyword evidence="3" id="KW-0597">Phosphoprotein</keyword>
<dbReference type="PANTHER" id="PTHR43304:SF1">
    <property type="entry name" value="PAC DOMAIN-CONTAINING PROTEIN"/>
    <property type="match status" value="1"/>
</dbReference>
<evidence type="ECO:0000256" key="4">
    <source>
        <dbReference type="ARBA" id="ARBA00022679"/>
    </source>
</evidence>
<dbReference type="CDD" id="cd00130">
    <property type="entry name" value="PAS"/>
    <property type="match status" value="2"/>
</dbReference>
<sequence length="720" mass="83252">MNLPININIDYEYFKRFVPTYLQNSKQYYVCITNLAGKYVFVNQLFQERYSFITENFLGLDFAITIHYEDINKCNEAALYCISHPNKTTIVKIRKPQENLADFYWTEWEFSLLKDENQQAIGILCVGNDDTEKENLKVKEKENYERLVYSESKLRAIIDCSPNYKYLISSDFAILSINKSAKKLIKSIFGKEPAEGHDFRQYLIKGTEENFFKNFYQALAGKTVLVEEEFALQEGVPKSYFQIAYVPAYHKQGKLLGITLTFTSINKRKQIEESLSDAQNKLKAILDSSPVIYILLSPDLKVLSTNQTARKSYLTLMNREVKEGDDFRGFILKETEESFFQNFNRALAGEQVTVEREIYLKEKFKKWFEFAFFPAYDQQGRLIGVSFSALDIDSRKRTEQQLRYSESKVRGILDSRFSSIALIGRSFEMLSINKKMKEAANKLFGKEPQEGDNCLEYVMPDAQDSFKANIEKAFTGEKVFVEKELLEVGGKKYWLDVTYSPVFDDSHQIIGVAYNAIDITHWKKVEDELLESERRLAILANNFPDGSISLIDKNLQILYTGGKIYQTLGINPLTLIGQSISSIFPADTSCKIIELLPSILAGNLHHFEVTRENKVYMNTLSPIIDEPKDIIDKFVLSIIDITAQKQREEEIRSKNEKLEKIAWIQSHEIRRPVANILGLVNLMNEESSYEGIEIYLEHLYRATKELDMIIHKIVYHSNDL</sequence>
<dbReference type="Proteomes" id="UP000199513">
    <property type="component" value="Unassembled WGS sequence"/>
</dbReference>
<gene>
    <name evidence="7" type="ORF">SAMN04488541_10062</name>
</gene>
<keyword evidence="5" id="KW-0418">Kinase</keyword>
<dbReference type="InterPro" id="IPR035965">
    <property type="entry name" value="PAS-like_dom_sf"/>
</dbReference>
<dbReference type="Pfam" id="PF13426">
    <property type="entry name" value="PAS_9"/>
    <property type="match status" value="1"/>
</dbReference>
<dbReference type="GO" id="GO:0000155">
    <property type="term" value="F:phosphorelay sensor kinase activity"/>
    <property type="evidence" value="ECO:0007669"/>
    <property type="project" value="InterPro"/>
</dbReference>
<dbReference type="NCBIfam" id="TIGR00229">
    <property type="entry name" value="sensory_box"/>
    <property type="match status" value="4"/>
</dbReference>
<dbReference type="AlphaFoldDB" id="A0A1I2D031"/>
<dbReference type="InterPro" id="IPR003661">
    <property type="entry name" value="HisK_dim/P_dom"/>
</dbReference>
<evidence type="ECO:0000313" key="8">
    <source>
        <dbReference type="Proteomes" id="UP000199513"/>
    </source>
</evidence>
<dbReference type="Gene3D" id="3.30.450.20">
    <property type="entry name" value="PAS domain"/>
    <property type="match status" value="5"/>
</dbReference>
<dbReference type="PROSITE" id="PS50113">
    <property type="entry name" value="PAC"/>
    <property type="match status" value="2"/>
</dbReference>
<dbReference type="SUPFAM" id="SSF55785">
    <property type="entry name" value="PYP-like sensor domain (PAS domain)"/>
    <property type="match status" value="5"/>
</dbReference>